<protein>
    <submittedName>
        <fullName evidence="1">Uncharacterized protein</fullName>
    </submittedName>
</protein>
<dbReference type="EMBL" id="HE774682">
    <property type="protein sequence ID" value="CCG52114.1"/>
    <property type="molecule type" value="Genomic_DNA"/>
</dbReference>
<reference evidence="2" key="2">
    <citation type="submission" date="2012-03" db="EMBL/GenBank/DDBJ databases">
        <title>Complete genome sequence of Flavobacterium indicum GPTSA100-9T, isolated from warm spring water.</title>
        <authorList>
            <person name="Barbier P."/>
            <person name="Houel A."/>
            <person name="Loux V."/>
            <person name="Poulain J."/>
            <person name="Bernardet J.-F."/>
            <person name="Touchon M."/>
            <person name="Duchaud E."/>
        </authorList>
    </citation>
    <scope>NUCLEOTIDE SEQUENCE [LARGE SCALE GENOMIC DNA]</scope>
    <source>
        <strain evidence="2">DSM 17447 / CIP 109464 / GPTSA100-9</strain>
    </source>
</reference>
<dbReference type="AlphaFoldDB" id="H8XNJ7"/>
<sequence length="91" mass="10796">MNITENEDTNPNESYQEVIKQILKEFDDELGRLATFNDFIEKHIRLNGYETTKNDYSDLLDTWKSTGRDYDADDTFCKYFINTETNKIIPQ</sequence>
<accession>H8XNJ7</accession>
<reference evidence="1 2" key="1">
    <citation type="journal article" date="2012" name="J. Bacteriol.">
        <title>Complete Genome Sequence of Flavobacterium indicum GPSTA100-9T, Isolated from Warm Spring Water.</title>
        <authorList>
            <person name="Barbier P."/>
            <person name="Houel A."/>
            <person name="Loux V."/>
            <person name="Poulain J."/>
            <person name="Bernardet J.F."/>
            <person name="Touchon M."/>
            <person name="Duchaud E."/>
        </authorList>
    </citation>
    <scope>NUCLEOTIDE SEQUENCE [LARGE SCALE GENOMIC DNA]</scope>
    <source>
        <strain evidence="2">DSM 17447 / CIP 109464 / GPTSA100-9</strain>
    </source>
</reference>
<name>H8XNJ7_FLAIG</name>
<dbReference type="Proteomes" id="UP000007599">
    <property type="component" value="Chromosome I"/>
</dbReference>
<dbReference type="STRING" id="1094466.KQS_00530"/>
<proteinExistence type="predicted"/>
<gene>
    <name evidence="1" type="ordered locus">KQS_00530</name>
</gene>
<organism evidence="1 2">
    <name type="scientific">Flavobacterium indicum (strain DSM 17447 / CIP 109464 / GPTSA100-9)</name>
    <dbReference type="NCBI Taxonomy" id="1094466"/>
    <lineage>
        <taxon>Bacteria</taxon>
        <taxon>Pseudomonadati</taxon>
        <taxon>Bacteroidota</taxon>
        <taxon>Flavobacteriia</taxon>
        <taxon>Flavobacteriales</taxon>
        <taxon>Flavobacteriaceae</taxon>
        <taxon>Flavobacterium</taxon>
    </lineage>
</organism>
<dbReference type="KEGG" id="fin:KQS_00530"/>
<evidence type="ECO:0000313" key="2">
    <source>
        <dbReference type="Proteomes" id="UP000007599"/>
    </source>
</evidence>
<dbReference type="HOGENOM" id="CLU_2422605_0_0_10"/>
<dbReference type="PATRIC" id="fig|1094466.5.peg.104"/>
<keyword evidence="2" id="KW-1185">Reference proteome</keyword>
<dbReference type="RefSeq" id="WP_014387258.1">
    <property type="nucleotide sequence ID" value="NC_017025.1"/>
</dbReference>
<evidence type="ECO:0000313" key="1">
    <source>
        <dbReference type="EMBL" id="CCG52114.1"/>
    </source>
</evidence>